<protein>
    <submittedName>
        <fullName evidence="2">ISLre2 family transposase</fullName>
    </submittedName>
</protein>
<evidence type="ECO:0000256" key="1">
    <source>
        <dbReference type="ARBA" id="ARBA00006539"/>
    </source>
</evidence>
<name>A0A3L8GLW5_STRIN</name>
<dbReference type="InterPro" id="IPR009620">
    <property type="entry name" value="UPF0236"/>
</dbReference>
<sequence length="445" mass="53297">MKVKKFSEIDFVNEINMIKEKQFLSKVEQYENYIAPQMRAIGYKKINQSDRTVVFSFGEITFTRSRWTNGFQTRIPVDEWLGLEKYKRYSVEFLYHVAKLATMMPYRQVCKVINSTLQTIITKDCVLKAVKFVEKLLKEKERYRFYLEEPPERKKVKKLYVEGDGVMIKSTDSREERKYLDLTHFVIHTGSKKVSTKRYELQDKHEILQLNYDKAKDDLLDYIYNNYEVDDDTILITNSDMGKGYTSRVFKELGKALKVKKHEHFWDIYHVKEKLSSYLRKYPIELTDFALDAVKKYNSDKLELVFDTVESLICDELEDQEFQKFKKKVLNNFKYIKPAHLRNLSNRGIGIMESQHRKITYRMKRRGMYWSKWGISTMANMIILERANGLRELFFGSWRKIYKEYKENSFSAGRIKRNLKEIPNCAKPLLNNNKNYYHGRVHIKY</sequence>
<reference evidence="2 3" key="1">
    <citation type="submission" date="2018-06" db="EMBL/GenBank/DDBJ databases">
        <title>Mutators as drivers of adaptation in pathogenic bacteria and a risk factor for host jumps and vaccine escape.</title>
        <authorList>
            <person name="Barnes A.C."/>
            <person name="Silayeva O."/>
        </authorList>
    </citation>
    <scope>NUCLEOTIDE SEQUENCE [LARGE SCALE GENOMIC DNA]</scope>
    <source>
        <strain evidence="2 3">QMA0445</strain>
    </source>
</reference>
<gene>
    <name evidence="2" type="ORF">DIY07_02740</name>
</gene>
<proteinExistence type="inferred from homology"/>
<comment type="caution">
    <text evidence="2">The sequence shown here is derived from an EMBL/GenBank/DDBJ whole genome shotgun (WGS) entry which is preliminary data.</text>
</comment>
<dbReference type="Pfam" id="PF06782">
    <property type="entry name" value="UPF0236"/>
    <property type="match status" value="1"/>
</dbReference>
<comment type="similarity">
    <text evidence="1">Belongs to the UPF0236 family.</text>
</comment>
<dbReference type="EMBL" id="QLQD01000028">
    <property type="protein sequence ID" value="RLU58065.1"/>
    <property type="molecule type" value="Genomic_DNA"/>
</dbReference>
<evidence type="ECO:0000313" key="2">
    <source>
        <dbReference type="EMBL" id="RLU58065.1"/>
    </source>
</evidence>
<dbReference type="Proteomes" id="UP000269148">
    <property type="component" value="Unassembled WGS sequence"/>
</dbReference>
<accession>A0A3L8GLW5</accession>
<evidence type="ECO:0000313" key="3">
    <source>
        <dbReference type="Proteomes" id="UP000269148"/>
    </source>
</evidence>
<dbReference type="AlphaFoldDB" id="A0A3L8GLW5"/>
<dbReference type="NCBIfam" id="NF033529">
    <property type="entry name" value="transpos_ISLre2"/>
    <property type="match status" value="1"/>
</dbReference>
<organism evidence="2 3">
    <name type="scientific">Streptococcus iniae</name>
    <name type="common">Streptococcus shiloi</name>
    <dbReference type="NCBI Taxonomy" id="1346"/>
    <lineage>
        <taxon>Bacteria</taxon>
        <taxon>Bacillati</taxon>
        <taxon>Bacillota</taxon>
        <taxon>Bacilli</taxon>
        <taxon>Lactobacillales</taxon>
        <taxon>Streptococcaceae</taxon>
        <taxon>Streptococcus</taxon>
    </lineage>
</organism>
<dbReference type="OrthoDB" id="2329161at2"/>